<protein>
    <submittedName>
        <fullName evidence="3">PH domain-containing protein</fullName>
    </submittedName>
</protein>
<feature type="transmembrane region" description="Helical" evidence="1">
    <location>
        <begin position="24"/>
        <end position="43"/>
    </location>
</feature>
<feature type="transmembrane region" description="Helical" evidence="1">
    <location>
        <begin position="49"/>
        <end position="67"/>
    </location>
</feature>
<sequence>MNELFAPPGVEWQRLSPNYLKLKLLMIPLVWIVFFGALAALAFWLFPSWVGWTVIGVGVVWLAWRIWRAPRVFRSWGYAERDEDVYLTHGIFFKNLTCVPYGRMQLVQVNSGPLQRAFGLASVQMVTSSTSGSIDIPGLTAADAAALRDRLIEHGENQQAGI</sequence>
<reference evidence="3" key="2">
    <citation type="submission" date="2021-09" db="EMBL/GenBank/DDBJ databases">
        <authorList>
            <person name="Gilroy R."/>
        </authorList>
    </citation>
    <scope>NUCLEOTIDE SEQUENCE</scope>
    <source>
        <strain evidence="3">ChiGjej3B3-7470</strain>
    </source>
</reference>
<dbReference type="EMBL" id="DYZF01000259">
    <property type="protein sequence ID" value="HJE52338.1"/>
    <property type="molecule type" value="Genomic_DNA"/>
</dbReference>
<reference evidence="3" key="1">
    <citation type="journal article" date="2021" name="PeerJ">
        <title>Extensive microbial diversity within the chicken gut microbiome revealed by metagenomics and culture.</title>
        <authorList>
            <person name="Gilroy R."/>
            <person name="Ravi A."/>
            <person name="Getino M."/>
            <person name="Pursley I."/>
            <person name="Horton D.L."/>
            <person name="Alikhan N.F."/>
            <person name="Baker D."/>
            <person name="Gharbi K."/>
            <person name="Hall N."/>
            <person name="Watson M."/>
            <person name="Adriaenssens E.M."/>
            <person name="Foster-Nyarko E."/>
            <person name="Jarju S."/>
            <person name="Secka A."/>
            <person name="Antonio M."/>
            <person name="Oren A."/>
            <person name="Chaudhuri R.R."/>
            <person name="La Ragione R."/>
            <person name="Hildebrand F."/>
            <person name="Pallen M.J."/>
        </authorList>
    </citation>
    <scope>NUCLEOTIDE SEQUENCE</scope>
    <source>
        <strain evidence="3">ChiGjej3B3-7470</strain>
    </source>
</reference>
<evidence type="ECO:0000259" key="2">
    <source>
        <dbReference type="Pfam" id="PF03703"/>
    </source>
</evidence>
<dbReference type="Proteomes" id="UP000712713">
    <property type="component" value="Unassembled WGS sequence"/>
</dbReference>
<accession>A0A921EPR4</accession>
<dbReference type="AlphaFoldDB" id="A0A921EPR4"/>
<comment type="caution">
    <text evidence="3">The sequence shown here is derived from an EMBL/GenBank/DDBJ whole genome shotgun (WGS) entry which is preliminary data.</text>
</comment>
<proteinExistence type="predicted"/>
<keyword evidence="1" id="KW-0472">Membrane</keyword>
<dbReference type="InterPro" id="IPR005182">
    <property type="entry name" value="YdbS-like_PH"/>
</dbReference>
<organism evidence="3 4">
    <name type="scientific">Tessaracoccus flavescens</name>
    <dbReference type="NCBI Taxonomy" id="399497"/>
    <lineage>
        <taxon>Bacteria</taxon>
        <taxon>Bacillati</taxon>
        <taxon>Actinomycetota</taxon>
        <taxon>Actinomycetes</taxon>
        <taxon>Propionibacteriales</taxon>
        <taxon>Propionibacteriaceae</taxon>
        <taxon>Tessaracoccus</taxon>
    </lineage>
</organism>
<evidence type="ECO:0000313" key="4">
    <source>
        <dbReference type="Proteomes" id="UP000712713"/>
    </source>
</evidence>
<evidence type="ECO:0000256" key="1">
    <source>
        <dbReference type="SAM" id="Phobius"/>
    </source>
</evidence>
<dbReference type="Pfam" id="PF03703">
    <property type="entry name" value="bPH_2"/>
    <property type="match status" value="1"/>
</dbReference>
<evidence type="ECO:0000313" key="3">
    <source>
        <dbReference type="EMBL" id="HJE52338.1"/>
    </source>
</evidence>
<keyword evidence="1" id="KW-1133">Transmembrane helix</keyword>
<gene>
    <name evidence="3" type="ORF">K8V15_10280</name>
</gene>
<dbReference type="PANTHER" id="PTHR34473:SF3">
    <property type="entry name" value="TRANSMEMBRANE PROTEIN-RELATED"/>
    <property type="match status" value="1"/>
</dbReference>
<keyword evidence="1" id="KW-0812">Transmembrane</keyword>
<feature type="domain" description="YdbS-like PH" evidence="2">
    <location>
        <begin position="74"/>
        <end position="151"/>
    </location>
</feature>
<name>A0A921EPR4_9ACTN</name>
<dbReference type="PANTHER" id="PTHR34473">
    <property type="entry name" value="UPF0699 TRANSMEMBRANE PROTEIN YDBS"/>
    <property type="match status" value="1"/>
</dbReference>